<dbReference type="GO" id="GO:0051896">
    <property type="term" value="P:regulation of phosphatidylinositol 3-kinase/protein kinase B signal transduction"/>
    <property type="evidence" value="ECO:0007669"/>
    <property type="project" value="TreeGrafter"/>
</dbReference>
<dbReference type="GO" id="GO:0008285">
    <property type="term" value="P:negative regulation of cell population proliferation"/>
    <property type="evidence" value="ECO:0007669"/>
    <property type="project" value="TreeGrafter"/>
</dbReference>
<dbReference type="InterPro" id="IPR029023">
    <property type="entry name" value="Tensin_phosphatase"/>
</dbReference>
<dbReference type="GO" id="GO:0048870">
    <property type="term" value="P:cell motility"/>
    <property type="evidence" value="ECO:0007669"/>
    <property type="project" value="TreeGrafter"/>
</dbReference>
<keyword evidence="1" id="KW-0378">Hydrolase</keyword>
<evidence type="ECO:0000259" key="3">
    <source>
        <dbReference type="PROSITE" id="PS51181"/>
    </source>
</evidence>
<name>A0A915DBI0_9BILA</name>
<dbReference type="AlphaFoldDB" id="A0A915DBI0"/>
<dbReference type="GO" id="GO:0042995">
    <property type="term" value="C:cell projection"/>
    <property type="evidence" value="ECO:0007669"/>
    <property type="project" value="TreeGrafter"/>
</dbReference>
<feature type="compositionally biased region" description="Polar residues" evidence="2">
    <location>
        <begin position="478"/>
        <end position="504"/>
    </location>
</feature>
<dbReference type="GO" id="GO:0005886">
    <property type="term" value="C:plasma membrane"/>
    <property type="evidence" value="ECO:0007669"/>
    <property type="project" value="TreeGrafter"/>
</dbReference>
<feature type="domain" description="Phosphatase tensin-type" evidence="3">
    <location>
        <begin position="247"/>
        <end position="495"/>
    </location>
</feature>
<feature type="region of interest" description="Disordered" evidence="2">
    <location>
        <begin position="80"/>
        <end position="130"/>
    </location>
</feature>
<dbReference type="GO" id="GO:0043491">
    <property type="term" value="P:phosphatidylinositol 3-kinase/protein kinase B signal transduction"/>
    <property type="evidence" value="ECO:0007669"/>
    <property type="project" value="TreeGrafter"/>
</dbReference>
<sequence length="625" mass="69140">MNDFCSSSSSSSLAATSTHCIVSKASSKYCQDGSQSVASALVSQPLATPVLVAVGRHQQPQLVEFRLLPLLLINEKAHHGSTTSTTFSTGSTMSSTTTNDPIDYSSTASSGVATMSSTDHIPMSNQKSTTGRHNYNFISHSSEEGSDTKLLFLKVSTSSTQTTVCSTVTTAAANSSSSTLSLNTANASADSTLCSGRTNLLRSTSPTSPSLSASQNIPSGSSVFACGTSCSQIICTPLRTMVSQNRRRYQQDGFNLDLTYITDRIIAMGYPADTTEALYRNSMTHIVKFLEHYHPGHYKVFNLRGQYVYDTSKFHNRVVSFEMTDHHPPRLELMAPFCREVHEYLEADPKMRFISERALKVRVANGTSQPSPTRKRLHIKTLLRVDSPCQQTVFLEGDVRIDLFQKSQLQLAKIKLKKQEKKKIGHIWMNTMFSCPGFCGGQYVHGDEAYPYSSMDGESDSLMIVRKGLRRRTTRSSQPTQKFSDSQLPQNYSHNSASANCSMPSSPPFQLHNKVRVSMDNSSTNSTESTHSSAGGVEDQASGGHKSSAGLFEPRRTAKWRSDLMEWLKNAPANPLQSHYRVREDLDVARWWWDVHKTKEPMVRASLDTDHEQFEADIIVDDLLA</sequence>
<dbReference type="PANTHER" id="PTHR12305">
    <property type="entry name" value="PHOSPHATASE WITH HOMOLOGY TO TENSIN"/>
    <property type="match status" value="1"/>
</dbReference>
<accession>A0A915DBI0</accession>
<feature type="compositionally biased region" description="Low complexity" evidence="2">
    <location>
        <begin position="81"/>
        <end position="98"/>
    </location>
</feature>
<dbReference type="WBParaSite" id="jg17893">
    <property type="protein sequence ID" value="jg17893"/>
    <property type="gene ID" value="jg17893"/>
</dbReference>
<dbReference type="InterPro" id="IPR051281">
    <property type="entry name" value="Dual-spec_lipid-protein_phosph"/>
</dbReference>
<evidence type="ECO:0000256" key="1">
    <source>
        <dbReference type="ARBA" id="ARBA00022801"/>
    </source>
</evidence>
<dbReference type="GO" id="GO:0004725">
    <property type="term" value="F:protein tyrosine phosphatase activity"/>
    <property type="evidence" value="ECO:0007669"/>
    <property type="project" value="TreeGrafter"/>
</dbReference>
<feature type="compositionally biased region" description="Low complexity" evidence="2">
    <location>
        <begin position="521"/>
        <end position="533"/>
    </location>
</feature>
<dbReference type="GO" id="GO:0046856">
    <property type="term" value="P:phosphatidylinositol dephosphorylation"/>
    <property type="evidence" value="ECO:0007669"/>
    <property type="project" value="TreeGrafter"/>
</dbReference>
<evidence type="ECO:0000313" key="5">
    <source>
        <dbReference type="WBParaSite" id="jg17893"/>
    </source>
</evidence>
<evidence type="ECO:0000256" key="2">
    <source>
        <dbReference type="SAM" id="MobiDB-lite"/>
    </source>
</evidence>
<dbReference type="GO" id="GO:0005634">
    <property type="term" value="C:nucleus"/>
    <property type="evidence" value="ECO:0007669"/>
    <property type="project" value="TreeGrafter"/>
</dbReference>
<dbReference type="Gene3D" id="2.60.40.1110">
    <property type="match status" value="1"/>
</dbReference>
<dbReference type="InterPro" id="IPR029021">
    <property type="entry name" value="Prot-tyrosine_phosphatase-like"/>
</dbReference>
<organism evidence="4 5">
    <name type="scientific">Ditylenchus dipsaci</name>
    <dbReference type="NCBI Taxonomy" id="166011"/>
    <lineage>
        <taxon>Eukaryota</taxon>
        <taxon>Metazoa</taxon>
        <taxon>Ecdysozoa</taxon>
        <taxon>Nematoda</taxon>
        <taxon>Chromadorea</taxon>
        <taxon>Rhabditida</taxon>
        <taxon>Tylenchina</taxon>
        <taxon>Tylenchomorpha</taxon>
        <taxon>Sphaerularioidea</taxon>
        <taxon>Anguinidae</taxon>
        <taxon>Anguininae</taxon>
        <taxon>Ditylenchus</taxon>
    </lineage>
</organism>
<dbReference type="SUPFAM" id="SSF52799">
    <property type="entry name" value="(Phosphotyrosine protein) phosphatases II"/>
    <property type="match status" value="1"/>
</dbReference>
<proteinExistence type="predicted"/>
<dbReference type="PANTHER" id="PTHR12305:SF81">
    <property type="entry name" value="PHOSPHATIDYLINOSITOL 3,4,5-TRISPHOSPHATE 3-PHOSPHATASE AND DUAL-SPECIFICITY PROTEIN PHOSPHATASE PTEN"/>
    <property type="match status" value="1"/>
</dbReference>
<dbReference type="GO" id="GO:0016314">
    <property type="term" value="F:phosphatidylinositol-3,4,5-trisphosphate 3-phosphatase activity"/>
    <property type="evidence" value="ECO:0007669"/>
    <property type="project" value="TreeGrafter"/>
</dbReference>
<keyword evidence="4" id="KW-1185">Reference proteome</keyword>
<dbReference type="Proteomes" id="UP000887574">
    <property type="component" value="Unplaced"/>
</dbReference>
<reference evidence="5" key="1">
    <citation type="submission" date="2022-11" db="UniProtKB">
        <authorList>
            <consortium name="WormBaseParasite"/>
        </authorList>
    </citation>
    <scope>IDENTIFICATION</scope>
</reference>
<dbReference type="PROSITE" id="PS51181">
    <property type="entry name" value="PPASE_TENSIN"/>
    <property type="match status" value="1"/>
</dbReference>
<dbReference type="GO" id="GO:0005829">
    <property type="term" value="C:cytosol"/>
    <property type="evidence" value="ECO:0007669"/>
    <property type="project" value="TreeGrafter"/>
</dbReference>
<evidence type="ECO:0000313" key="4">
    <source>
        <dbReference type="Proteomes" id="UP000887574"/>
    </source>
</evidence>
<protein>
    <submittedName>
        <fullName evidence="5">Phosphatase tensin-type domain-containing protein</fullName>
    </submittedName>
</protein>
<feature type="compositionally biased region" description="Polar residues" evidence="2">
    <location>
        <begin position="104"/>
        <end position="130"/>
    </location>
</feature>
<dbReference type="Gene3D" id="3.90.190.10">
    <property type="entry name" value="Protein tyrosine phosphatase superfamily"/>
    <property type="match status" value="1"/>
</dbReference>
<feature type="region of interest" description="Disordered" evidence="2">
    <location>
        <begin position="469"/>
        <end position="550"/>
    </location>
</feature>